<evidence type="ECO:0000259" key="8">
    <source>
        <dbReference type="PROSITE" id="PS50157"/>
    </source>
</evidence>
<dbReference type="PANTHER" id="PTHR24394">
    <property type="entry name" value="ZINC FINGER PROTEIN"/>
    <property type="match status" value="1"/>
</dbReference>
<keyword evidence="2" id="KW-0479">Metal-binding</keyword>
<comment type="caution">
    <text evidence="9">The sequence shown here is derived from an EMBL/GenBank/DDBJ whole genome shotgun (WGS) entry which is preliminary data.</text>
</comment>
<dbReference type="Gene3D" id="3.30.160.60">
    <property type="entry name" value="Classic Zinc Finger"/>
    <property type="match status" value="3"/>
</dbReference>
<protein>
    <submittedName>
        <fullName evidence="9">Zinc finger protein 552</fullName>
    </submittedName>
</protein>
<keyword evidence="5" id="KW-0862">Zinc</keyword>
<dbReference type="InterPro" id="IPR013087">
    <property type="entry name" value="Znf_C2H2_type"/>
</dbReference>
<proteinExistence type="predicted"/>
<keyword evidence="3" id="KW-0677">Repeat</keyword>
<evidence type="ECO:0000256" key="5">
    <source>
        <dbReference type="ARBA" id="ARBA00022833"/>
    </source>
</evidence>
<keyword evidence="4 7" id="KW-0863">Zinc-finger</keyword>
<evidence type="ECO:0000313" key="10">
    <source>
        <dbReference type="Proteomes" id="UP000830375"/>
    </source>
</evidence>
<organism evidence="9 10">
    <name type="scientific">Labeo rohita</name>
    <name type="common">Indian major carp</name>
    <name type="synonym">Cyprinus rohita</name>
    <dbReference type="NCBI Taxonomy" id="84645"/>
    <lineage>
        <taxon>Eukaryota</taxon>
        <taxon>Metazoa</taxon>
        <taxon>Chordata</taxon>
        <taxon>Craniata</taxon>
        <taxon>Vertebrata</taxon>
        <taxon>Euteleostomi</taxon>
        <taxon>Actinopterygii</taxon>
        <taxon>Neopterygii</taxon>
        <taxon>Teleostei</taxon>
        <taxon>Ostariophysi</taxon>
        <taxon>Cypriniformes</taxon>
        <taxon>Cyprinidae</taxon>
        <taxon>Labeoninae</taxon>
        <taxon>Labeonini</taxon>
        <taxon>Labeo</taxon>
    </lineage>
</organism>
<dbReference type="EMBL" id="JACTAM010000005">
    <property type="protein sequence ID" value="KAI2664545.1"/>
    <property type="molecule type" value="Genomic_DNA"/>
</dbReference>
<dbReference type="SUPFAM" id="SSF57667">
    <property type="entry name" value="beta-beta-alpha zinc fingers"/>
    <property type="match status" value="2"/>
</dbReference>
<keyword evidence="10" id="KW-1185">Reference proteome</keyword>
<dbReference type="PROSITE" id="PS00028">
    <property type="entry name" value="ZINC_FINGER_C2H2_1"/>
    <property type="match status" value="2"/>
</dbReference>
<sequence>MEINGGPANSAVIADISFSFQDELTATLQNALGVAVEIAVAEITGLLDRALRDVQGKIQEALRDNSALKFRLQTAETQLSNMCGRLNQQPQRLEDFPVGSNVNTSQLVTNPSSCSRAQRGCRQLNNVTLNVGQQTESAVDSDHGYEVCGSKETNAYQRGLVCGNPHGGASAQTLNADSLEESTHYGIDDINDIKNEQHSMTSTEQACAGTATSVLSEESSLEVAVKVEKEEGYDDPIPVSISVVEDPNSDSLSLAQSRLMEDWRPEPLQPESCQSNMHCQSTNQTLDMDFLSSSSSGQQSHFPVLHNNIHKGPERHAFPPRRNLYRCGLCGRDFNRKHHLKIHQRIHTGERPYTCSICSARFRHALTLKRHSRLHTGEKPYVCDQCGKKFRNDGGLKVHQCS</sequence>
<dbReference type="SMART" id="SM00355">
    <property type="entry name" value="ZnF_C2H2"/>
    <property type="match status" value="3"/>
</dbReference>
<evidence type="ECO:0000256" key="6">
    <source>
        <dbReference type="ARBA" id="ARBA00023242"/>
    </source>
</evidence>
<dbReference type="Pfam" id="PF00096">
    <property type="entry name" value="zf-C2H2"/>
    <property type="match status" value="2"/>
</dbReference>
<feature type="domain" description="C2H2-type" evidence="8">
    <location>
        <begin position="353"/>
        <end position="380"/>
    </location>
</feature>
<reference evidence="9 10" key="1">
    <citation type="submission" date="2022-01" db="EMBL/GenBank/DDBJ databases">
        <title>A high-quality chromosome-level genome assembly of rohu carp, Labeo rohita.</title>
        <authorList>
            <person name="Arick M.A. II"/>
            <person name="Hsu C.-Y."/>
            <person name="Magbanua Z."/>
            <person name="Pechanova O."/>
            <person name="Grover C."/>
            <person name="Miller E."/>
            <person name="Thrash A."/>
            <person name="Ezzel L."/>
            <person name="Alam S."/>
            <person name="Benzie J."/>
            <person name="Hamilton M."/>
            <person name="Karsi A."/>
            <person name="Lawrence M.L."/>
            <person name="Peterson D.G."/>
        </authorList>
    </citation>
    <scope>NUCLEOTIDE SEQUENCE [LARGE SCALE GENOMIC DNA]</scope>
    <source>
        <strain evidence="10">BAU-BD-2019</strain>
        <tissue evidence="9">Blood</tissue>
    </source>
</reference>
<dbReference type="PANTHER" id="PTHR24394:SF44">
    <property type="entry name" value="ZINC FINGER PROTEIN 271-LIKE"/>
    <property type="match status" value="1"/>
</dbReference>
<dbReference type="Proteomes" id="UP000830375">
    <property type="component" value="Unassembled WGS sequence"/>
</dbReference>
<evidence type="ECO:0000256" key="3">
    <source>
        <dbReference type="ARBA" id="ARBA00022737"/>
    </source>
</evidence>
<feature type="domain" description="C2H2-type" evidence="8">
    <location>
        <begin position="381"/>
        <end position="402"/>
    </location>
</feature>
<gene>
    <name evidence="9" type="ORF">H4Q32_002781</name>
</gene>
<dbReference type="PROSITE" id="PS50157">
    <property type="entry name" value="ZINC_FINGER_C2H2_2"/>
    <property type="match status" value="3"/>
</dbReference>
<keyword evidence="6" id="KW-0539">Nucleus</keyword>
<evidence type="ECO:0000256" key="2">
    <source>
        <dbReference type="ARBA" id="ARBA00022723"/>
    </source>
</evidence>
<evidence type="ECO:0000313" key="9">
    <source>
        <dbReference type="EMBL" id="KAI2664545.1"/>
    </source>
</evidence>
<evidence type="ECO:0000256" key="4">
    <source>
        <dbReference type="ARBA" id="ARBA00022771"/>
    </source>
</evidence>
<feature type="domain" description="C2H2-type" evidence="8">
    <location>
        <begin position="325"/>
        <end position="352"/>
    </location>
</feature>
<evidence type="ECO:0000256" key="7">
    <source>
        <dbReference type="PROSITE-ProRule" id="PRU00042"/>
    </source>
</evidence>
<evidence type="ECO:0000256" key="1">
    <source>
        <dbReference type="ARBA" id="ARBA00004123"/>
    </source>
</evidence>
<name>A0ABQ8MPB9_LABRO</name>
<accession>A0ABQ8MPB9</accession>
<comment type="subcellular location">
    <subcellularLocation>
        <location evidence="1">Nucleus</location>
    </subcellularLocation>
</comment>
<dbReference type="InterPro" id="IPR036236">
    <property type="entry name" value="Znf_C2H2_sf"/>
</dbReference>